<dbReference type="PROSITE" id="PS51012">
    <property type="entry name" value="ABC_TM2"/>
    <property type="match status" value="1"/>
</dbReference>
<evidence type="ECO:0000259" key="9">
    <source>
        <dbReference type="PROSITE" id="PS51012"/>
    </source>
</evidence>
<feature type="transmembrane region" description="Helical" evidence="8">
    <location>
        <begin position="257"/>
        <end position="280"/>
    </location>
</feature>
<keyword evidence="3 8" id="KW-1003">Cell membrane</keyword>
<evidence type="ECO:0000256" key="3">
    <source>
        <dbReference type="ARBA" id="ARBA00022475"/>
    </source>
</evidence>
<gene>
    <name evidence="10" type="ORF">B0I33_101600</name>
</gene>
<evidence type="ECO:0000256" key="6">
    <source>
        <dbReference type="ARBA" id="ARBA00023136"/>
    </source>
</evidence>
<keyword evidence="6 8" id="KW-0472">Membrane</keyword>
<feature type="transmembrane region" description="Helical" evidence="8">
    <location>
        <begin position="200"/>
        <end position="220"/>
    </location>
</feature>
<keyword evidence="5 8" id="KW-1133">Transmembrane helix</keyword>
<dbReference type="RefSeq" id="WP_106176903.1">
    <property type="nucleotide sequence ID" value="NZ_PVNH01000001.1"/>
</dbReference>
<evidence type="ECO:0000256" key="7">
    <source>
        <dbReference type="ARBA" id="ARBA00023251"/>
    </source>
</evidence>
<sequence length="283" mass="30515">MTRPSGTGEATPASPRTGDLETLLLPKDRQPRRATAVAALRAMSWRSMLKIKHIPSQLFDVTLFPIVMVLMFTYLFGGAIAGSTDEYLQYLLPGIMTMSVLLTTLSTGMTINIDAKQGLLDRVRTLSIWRPAPMIGYLVADAFRYTSASLVMVVVGLVLGYRPAAGVLGVLAGIGVLVGFAFAFSWVWTALGLVLDTEKAVMSVSMAVMFPLTFLSNVLVDPDTMPGWLGSVVEVSPVTQLVTSVRGLTSGVWEGAALLWTTVYGAGFLVLFGALTIRLYNRQ</sequence>
<dbReference type="PIRSF" id="PIRSF006648">
    <property type="entry name" value="DrrB"/>
    <property type="match status" value="1"/>
</dbReference>
<evidence type="ECO:0000256" key="8">
    <source>
        <dbReference type="RuleBase" id="RU361157"/>
    </source>
</evidence>
<keyword evidence="7" id="KW-0046">Antibiotic resistance</keyword>
<evidence type="ECO:0000313" key="10">
    <source>
        <dbReference type="EMBL" id="PRX51446.1"/>
    </source>
</evidence>
<keyword evidence="11" id="KW-1185">Reference proteome</keyword>
<protein>
    <recommendedName>
        <fullName evidence="8">Transport permease protein</fullName>
    </recommendedName>
</protein>
<reference evidence="10 11" key="1">
    <citation type="submission" date="2018-03" db="EMBL/GenBank/DDBJ databases">
        <title>Genomic Encyclopedia of Type Strains, Phase III (KMG-III): the genomes of soil and plant-associated and newly described type strains.</title>
        <authorList>
            <person name="Whitman W."/>
        </authorList>
    </citation>
    <scope>NUCLEOTIDE SEQUENCE [LARGE SCALE GENOMIC DNA]</scope>
    <source>
        <strain evidence="10 11">CGMCC 4.7125</strain>
    </source>
</reference>
<dbReference type="GO" id="GO:0046677">
    <property type="term" value="P:response to antibiotic"/>
    <property type="evidence" value="ECO:0007669"/>
    <property type="project" value="UniProtKB-KW"/>
</dbReference>
<dbReference type="EMBL" id="PVNH01000001">
    <property type="protein sequence ID" value="PRX51446.1"/>
    <property type="molecule type" value="Genomic_DNA"/>
</dbReference>
<evidence type="ECO:0000313" key="11">
    <source>
        <dbReference type="Proteomes" id="UP000238362"/>
    </source>
</evidence>
<organism evidence="10 11">
    <name type="scientific">Prauserella shujinwangii</name>
    <dbReference type="NCBI Taxonomy" id="1453103"/>
    <lineage>
        <taxon>Bacteria</taxon>
        <taxon>Bacillati</taxon>
        <taxon>Actinomycetota</taxon>
        <taxon>Actinomycetes</taxon>
        <taxon>Pseudonocardiales</taxon>
        <taxon>Pseudonocardiaceae</taxon>
        <taxon>Prauserella</taxon>
    </lineage>
</organism>
<dbReference type="InterPro" id="IPR013525">
    <property type="entry name" value="ABC2_TM"/>
</dbReference>
<comment type="subcellular location">
    <subcellularLocation>
        <location evidence="1 8">Cell membrane</location>
        <topology evidence="1 8">Multi-pass membrane protein</topology>
    </subcellularLocation>
</comment>
<feature type="transmembrane region" description="Helical" evidence="8">
    <location>
        <begin position="134"/>
        <end position="159"/>
    </location>
</feature>
<comment type="caution">
    <text evidence="10">The sequence shown here is derived from an EMBL/GenBank/DDBJ whole genome shotgun (WGS) entry which is preliminary data.</text>
</comment>
<dbReference type="GO" id="GO:0140359">
    <property type="term" value="F:ABC-type transporter activity"/>
    <property type="evidence" value="ECO:0007669"/>
    <property type="project" value="InterPro"/>
</dbReference>
<dbReference type="InterPro" id="IPR000412">
    <property type="entry name" value="ABC_2_transport"/>
</dbReference>
<evidence type="ECO:0000256" key="5">
    <source>
        <dbReference type="ARBA" id="ARBA00022989"/>
    </source>
</evidence>
<feature type="domain" description="ABC transmembrane type-2" evidence="9">
    <location>
        <begin position="56"/>
        <end position="283"/>
    </location>
</feature>
<dbReference type="GO" id="GO:0043190">
    <property type="term" value="C:ATP-binding cassette (ABC) transporter complex"/>
    <property type="evidence" value="ECO:0007669"/>
    <property type="project" value="InterPro"/>
</dbReference>
<comment type="similarity">
    <text evidence="2 8">Belongs to the ABC-2 integral membrane protein family.</text>
</comment>
<evidence type="ECO:0000256" key="4">
    <source>
        <dbReference type="ARBA" id="ARBA00022692"/>
    </source>
</evidence>
<feature type="transmembrane region" description="Helical" evidence="8">
    <location>
        <begin position="87"/>
        <end position="113"/>
    </location>
</feature>
<dbReference type="PANTHER" id="PTHR43077">
    <property type="entry name" value="TRANSPORT PERMEASE YVFS-RELATED"/>
    <property type="match status" value="1"/>
</dbReference>
<evidence type="ECO:0000256" key="2">
    <source>
        <dbReference type="ARBA" id="ARBA00007783"/>
    </source>
</evidence>
<dbReference type="AlphaFoldDB" id="A0A2T0M3Z5"/>
<dbReference type="Proteomes" id="UP000238362">
    <property type="component" value="Unassembled WGS sequence"/>
</dbReference>
<feature type="transmembrane region" description="Helical" evidence="8">
    <location>
        <begin position="58"/>
        <end position="81"/>
    </location>
</feature>
<keyword evidence="4 8" id="KW-0812">Transmembrane</keyword>
<dbReference type="InterPro" id="IPR051328">
    <property type="entry name" value="T7SS_ABC-Transporter"/>
</dbReference>
<dbReference type="Pfam" id="PF01061">
    <property type="entry name" value="ABC2_membrane"/>
    <property type="match status" value="1"/>
</dbReference>
<dbReference type="PANTHER" id="PTHR43077:SF8">
    <property type="entry name" value="DOXORUBICIN RESISTANCE ABC TRANSPORTER PERMEASE PROTEIN DRRB"/>
    <property type="match status" value="1"/>
</dbReference>
<accession>A0A2T0M3Z5</accession>
<name>A0A2T0M3Z5_9PSEU</name>
<proteinExistence type="inferred from homology"/>
<dbReference type="InterPro" id="IPR047817">
    <property type="entry name" value="ABC2_TM_bact-type"/>
</dbReference>
<feature type="transmembrane region" description="Helical" evidence="8">
    <location>
        <begin position="165"/>
        <end position="188"/>
    </location>
</feature>
<dbReference type="OrthoDB" id="8988363at2"/>
<evidence type="ECO:0000256" key="1">
    <source>
        <dbReference type="ARBA" id="ARBA00004651"/>
    </source>
</evidence>
<keyword evidence="8" id="KW-0813">Transport</keyword>